<keyword evidence="2" id="KW-0012">Acyltransferase</keyword>
<organism evidence="4 5">
    <name type="scientific">Sphingobium xenophagum</name>
    <dbReference type="NCBI Taxonomy" id="121428"/>
    <lineage>
        <taxon>Bacteria</taxon>
        <taxon>Pseudomonadati</taxon>
        <taxon>Pseudomonadota</taxon>
        <taxon>Alphaproteobacteria</taxon>
        <taxon>Sphingomonadales</taxon>
        <taxon>Sphingomonadaceae</taxon>
        <taxon>Sphingobium</taxon>
    </lineage>
</organism>
<dbReference type="GO" id="GO:0016747">
    <property type="term" value="F:acyltransferase activity, transferring groups other than amino-acyl groups"/>
    <property type="evidence" value="ECO:0007669"/>
    <property type="project" value="InterPro"/>
</dbReference>
<feature type="domain" description="N-acetyltransferase" evidence="3">
    <location>
        <begin position="27"/>
        <end position="191"/>
    </location>
</feature>
<evidence type="ECO:0000256" key="2">
    <source>
        <dbReference type="ARBA" id="ARBA00023315"/>
    </source>
</evidence>
<protein>
    <recommendedName>
        <fullName evidence="3">N-acetyltransferase domain-containing protein</fullName>
    </recommendedName>
</protein>
<dbReference type="InterPro" id="IPR000182">
    <property type="entry name" value="GNAT_dom"/>
</dbReference>
<dbReference type="Pfam" id="PF00583">
    <property type="entry name" value="Acetyltransf_1"/>
    <property type="match status" value="1"/>
</dbReference>
<proteinExistence type="predicted"/>
<dbReference type="InterPro" id="IPR016181">
    <property type="entry name" value="Acyl_CoA_acyltransferase"/>
</dbReference>
<evidence type="ECO:0000256" key="1">
    <source>
        <dbReference type="ARBA" id="ARBA00022679"/>
    </source>
</evidence>
<accession>A0A401J2L9</accession>
<comment type="caution">
    <text evidence="4">The sequence shown here is derived from an EMBL/GenBank/DDBJ whole genome shotgun (WGS) entry which is preliminary data.</text>
</comment>
<dbReference type="PANTHER" id="PTHR43877">
    <property type="entry name" value="AMINOALKYLPHOSPHONATE N-ACETYLTRANSFERASE-RELATED-RELATED"/>
    <property type="match status" value="1"/>
</dbReference>
<sequence>MIDVPASVAATPLLARQNVNTRTSPKFIARPASVHDAKALAALKTALSVETEHMVFDVADPHALLKRCNSELQASKLGEQGIFVVETRKHIVGYIDVRRVTVEGAYEFASFNLAIRPQYWGNGLGAQLISLAEKWAKGRQLRFLMFLVAIRNHRARALYDRLGYSICDIVRVDDNNAIAADEAYIMGRMILEADCSAPPESGADHDVGSGLC</sequence>
<dbReference type="AlphaFoldDB" id="A0A401J2L9"/>
<keyword evidence="1" id="KW-0808">Transferase</keyword>
<dbReference type="PANTHER" id="PTHR43877:SF2">
    <property type="entry name" value="AMINOALKYLPHOSPHONATE N-ACETYLTRANSFERASE-RELATED"/>
    <property type="match status" value="1"/>
</dbReference>
<dbReference type="Gene3D" id="3.40.630.30">
    <property type="match status" value="1"/>
</dbReference>
<dbReference type="InterPro" id="IPR050832">
    <property type="entry name" value="Bact_Acetyltransf"/>
</dbReference>
<evidence type="ECO:0000313" key="5">
    <source>
        <dbReference type="Proteomes" id="UP000290975"/>
    </source>
</evidence>
<dbReference type="Proteomes" id="UP000290975">
    <property type="component" value="Unassembled WGS sequence"/>
</dbReference>
<evidence type="ECO:0000259" key="3">
    <source>
        <dbReference type="PROSITE" id="PS51186"/>
    </source>
</evidence>
<reference evidence="4 5" key="1">
    <citation type="submission" date="2014-12" db="EMBL/GenBank/DDBJ databases">
        <title>Whole genome sequencing of Sphingobium xenophagum OW59.</title>
        <authorList>
            <person name="Ohta Y."/>
            <person name="Nishi S."/>
            <person name="Hatada Y."/>
        </authorList>
    </citation>
    <scope>NUCLEOTIDE SEQUENCE [LARGE SCALE GENOMIC DNA]</scope>
    <source>
        <strain evidence="4 5">OW59</strain>
    </source>
</reference>
<dbReference type="CDD" id="cd04301">
    <property type="entry name" value="NAT_SF"/>
    <property type="match status" value="1"/>
</dbReference>
<dbReference type="EMBL" id="BBQY01000006">
    <property type="protein sequence ID" value="GBH30864.1"/>
    <property type="molecule type" value="Genomic_DNA"/>
</dbReference>
<gene>
    <name evidence="4" type="ORF">MBESOW_P2119</name>
</gene>
<name>A0A401J2L9_SPHXE</name>
<evidence type="ECO:0000313" key="4">
    <source>
        <dbReference type="EMBL" id="GBH30864.1"/>
    </source>
</evidence>
<dbReference type="SUPFAM" id="SSF55729">
    <property type="entry name" value="Acyl-CoA N-acyltransferases (Nat)"/>
    <property type="match status" value="1"/>
</dbReference>
<dbReference type="PROSITE" id="PS51186">
    <property type="entry name" value="GNAT"/>
    <property type="match status" value="1"/>
</dbReference>
<keyword evidence="5" id="KW-1185">Reference proteome</keyword>
<dbReference type="RefSeq" id="WP_088181964.1">
    <property type="nucleotide sequence ID" value="NZ_BBQY01000006.1"/>
</dbReference>